<reference evidence="6 7" key="1">
    <citation type="journal article" date="2008" name="Nature">
        <title>The Phaeodactylum genome reveals the evolutionary history of diatom genomes.</title>
        <authorList>
            <person name="Bowler C."/>
            <person name="Allen A.E."/>
            <person name="Badger J.H."/>
            <person name="Grimwood J."/>
            <person name="Jabbari K."/>
            <person name="Kuo A."/>
            <person name="Maheswari U."/>
            <person name="Martens C."/>
            <person name="Maumus F."/>
            <person name="Otillar R.P."/>
            <person name="Rayko E."/>
            <person name="Salamov A."/>
            <person name="Vandepoele K."/>
            <person name="Beszteri B."/>
            <person name="Gruber A."/>
            <person name="Heijde M."/>
            <person name="Katinka M."/>
            <person name="Mock T."/>
            <person name="Valentin K."/>
            <person name="Verret F."/>
            <person name="Berges J.A."/>
            <person name="Brownlee C."/>
            <person name="Cadoret J.P."/>
            <person name="Chiovitti A."/>
            <person name="Choi C.J."/>
            <person name="Coesel S."/>
            <person name="De Martino A."/>
            <person name="Detter J.C."/>
            <person name="Durkin C."/>
            <person name="Falciatore A."/>
            <person name="Fournet J."/>
            <person name="Haruta M."/>
            <person name="Huysman M.J."/>
            <person name="Jenkins B.D."/>
            <person name="Jiroutova K."/>
            <person name="Jorgensen R.E."/>
            <person name="Joubert Y."/>
            <person name="Kaplan A."/>
            <person name="Kroger N."/>
            <person name="Kroth P.G."/>
            <person name="La Roche J."/>
            <person name="Lindquist E."/>
            <person name="Lommer M."/>
            <person name="Martin-Jezequel V."/>
            <person name="Lopez P.J."/>
            <person name="Lucas S."/>
            <person name="Mangogna M."/>
            <person name="McGinnis K."/>
            <person name="Medlin L.K."/>
            <person name="Montsant A."/>
            <person name="Oudot-Le Secq M.P."/>
            <person name="Napoli C."/>
            <person name="Obornik M."/>
            <person name="Parker M.S."/>
            <person name="Petit J.L."/>
            <person name="Porcel B.M."/>
            <person name="Poulsen N."/>
            <person name="Robison M."/>
            <person name="Rychlewski L."/>
            <person name="Rynearson T.A."/>
            <person name="Schmutz J."/>
            <person name="Shapiro H."/>
            <person name="Siaut M."/>
            <person name="Stanley M."/>
            <person name="Sussman M.R."/>
            <person name="Taylor A.R."/>
            <person name="Vardi A."/>
            <person name="von Dassow P."/>
            <person name="Vyverman W."/>
            <person name="Willis A."/>
            <person name="Wyrwicz L.S."/>
            <person name="Rokhsar D.S."/>
            <person name="Weissenbach J."/>
            <person name="Armbrust E.V."/>
            <person name="Green B.R."/>
            <person name="Van de Peer Y."/>
            <person name="Grigoriev I.V."/>
        </authorList>
    </citation>
    <scope>NUCLEOTIDE SEQUENCE [LARGE SCALE GENOMIC DNA]</scope>
    <source>
        <strain evidence="6 7">CCAP 1055/1</strain>
    </source>
</reference>
<dbReference type="InterPro" id="IPR029033">
    <property type="entry name" value="His_PPase_superfam"/>
</dbReference>
<dbReference type="AlphaFoldDB" id="B7G2E8"/>
<evidence type="ECO:0000313" key="7">
    <source>
        <dbReference type="Proteomes" id="UP000000759"/>
    </source>
</evidence>
<dbReference type="Pfam" id="PF00300">
    <property type="entry name" value="His_Phos_1"/>
    <property type="match status" value="1"/>
</dbReference>
<dbReference type="RefSeq" id="XP_002181367.1">
    <property type="nucleotide sequence ID" value="XM_002181331.1"/>
</dbReference>
<dbReference type="GO" id="GO:0090141">
    <property type="term" value="P:positive regulation of mitochondrial fission"/>
    <property type="evidence" value="ECO:0007669"/>
    <property type="project" value="TreeGrafter"/>
</dbReference>
<evidence type="ECO:0000313" key="6">
    <source>
        <dbReference type="EMBL" id="EEC47290.1"/>
    </source>
</evidence>
<dbReference type="SUPFAM" id="SSF53254">
    <property type="entry name" value="Phosphoglycerate mutase-like"/>
    <property type="match status" value="1"/>
</dbReference>
<dbReference type="SMART" id="SM00855">
    <property type="entry name" value="PGAM"/>
    <property type="match status" value="1"/>
</dbReference>
<dbReference type="KEGG" id="pti:PHATRDRAFT_37201"/>
<protein>
    <recommendedName>
        <fullName evidence="3">Serine/threonine-protein phosphatase PGAM5, mitochondrial</fullName>
    </recommendedName>
    <alternativeName>
        <fullName evidence="4">Serine/threonine-protein phosphatase Pgam5, mitochondrial</fullName>
    </alternativeName>
</protein>
<evidence type="ECO:0000256" key="2">
    <source>
        <dbReference type="ARBA" id="ARBA00022801"/>
    </source>
</evidence>
<keyword evidence="7" id="KW-1185">Reference proteome</keyword>
<dbReference type="STRING" id="556484.B7G2E8"/>
<dbReference type="GeneID" id="7202168"/>
<gene>
    <name evidence="6" type="ORF">PHATRDRAFT_37201</name>
</gene>
<evidence type="ECO:0000256" key="5">
    <source>
        <dbReference type="SAM" id="MobiDB-lite"/>
    </source>
</evidence>
<proteinExistence type="inferred from homology"/>
<dbReference type="CDD" id="cd07067">
    <property type="entry name" value="HP_PGM_like"/>
    <property type="match status" value="1"/>
</dbReference>
<dbReference type="Proteomes" id="UP000000759">
    <property type="component" value="Chromosome 12"/>
</dbReference>
<reference evidence="7" key="2">
    <citation type="submission" date="2008-08" db="EMBL/GenBank/DDBJ databases">
        <authorList>
            <consortium name="Diatom Consortium"/>
            <person name="Grigoriev I."/>
            <person name="Grimwood J."/>
            <person name="Kuo A."/>
            <person name="Otillar R.P."/>
            <person name="Salamov A."/>
            <person name="Detter J.C."/>
            <person name="Lindquist E."/>
            <person name="Shapiro H."/>
            <person name="Lucas S."/>
            <person name="Glavina del Rio T."/>
            <person name="Pitluck S."/>
            <person name="Rokhsar D."/>
            <person name="Bowler C."/>
        </authorList>
    </citation>
    <scope>GENOME REANNOTATION</scope>
    <source>
        <strain evidence="7">CCAP 1055/1</strain>
    </source>
</reference>
<dbReference type="PaxDb" id="2850-Phatr37201"/>
<dbReference type="HOGENOM" id="CLU_872801_0_0_1"/>
<feature type="region of interest" description="Disordered" evidence="5">
    <location>
        <begin position="34"/>
        <end position="57"/>
    </location>
</feature>
<evidence type="ECO:0000256" key="4">
    <source>
        <dbReference type="ARBA" id="ARBA00040722"/>
    </source>
</evidence>
<sequence>MAFFWNIANRSRVPLSAALVSQMARVMTFCDKPKEVSDSQAVESEGEGGPEKQFREGMQPDADGDYHGIFPKRQLWKPKFEYPLWDTNWDGMEPPLTGDKEMDRKKMREIRRQGVTRHIILVRHGQYDETHKEDEKRILTPLGREQAELTGRRLAEMIAGAENNFGSCKIKVLRVSDMARAKETANIIASQIPGIPTSEPDTLLNEGRPCHHIPGGKATTKVVVTTDDNHPRIEEAFRKYFYREPISFSGDVETPPETANTTVGSDEEHHEFEIIVCHANVIRYFLMSMHFTLMDGIYGWQGATASSRGVA</sequence>
<dbReference type="InterPro" id="IPR013078">
    <property type="entry name" value="His_Pase_superF_clade-1"/>
</dbReference>
<comment type="similarity">
    <text evidence="1">Belongs to the phosphoglycerate mutase family. BPG-dependent PGAM subfamily.</text>
</comment>
<dbReference type="FunCoup" id="B7G2E8">
    <property type="interactions" value="152"/>
</dbReference>
<accession>B7G2E8</accession>
<dbReference type="InterPro" id="IPR051021">
    <property type="entry name" value="Mito_Ser/Thr_phosphatase"/>
</dbReference>
<dbReference type="GO" id="GO:0004722">
    <property type="term" value="F:protein serine/threonine phosphatase activity"/>
    <property type="evidence" value="ECO:0007669"/>
    <property type="project" value="TreeGrafter"/>
</dbReference>
<dbReference type="eggNOG" id="KOG4609">
    <property type="taxonomic scope" value="Eukaryota"/>
</dbReference>
<name>B7G2E8_PHATC</name>
<dbReference type="PANTHER" id="PTHR20935:SF0">
    <property type="entry name" value="SERINE_THREONINE-PROTEIN PHOSPHATASE PGAM5, MITOCHONDRIAL"/>
    <property type="match status" value="1"/>
</dbReference>
<evidence type="ECO:0000256" key="1">
    <source>
        <dbReference type="ARBA" id="ARBA00006717"/>
    </source>
</evidence>
<dbReference type="PANTHER" id="PTHR20935">
    <property type="entry name" value="PHOSPHOGLYCERATE MUTASE-RELATED"/>
    <property type="match status" value="1"/>
</dbReference>
<evidence type="ECO:0000256" key="3">
    <source>
        <dbReference type="ARBA" id="ARBA00039765"/>
    </source>
</evidence>
<dbReference type="Gene3D" id="3.40.50.1240">
    <property type="entry name" value="Phosphoglycerate mutase-like"/>
    <property type="match status" value="1"/>
</dbReference>
<organism evidence="6 7">
    <name type="scientific">Phaeodactylum tricornutum (strain CCAP 1055/1)</name>
    <dbReference type="NCBI Taxonomy" id="556484"/>
    <lineage>
        <taxon>Eukaryota</taxon>
        <taxon>Sar</taxon>
        <taxon>Stramenopiles</taxon>
        <taxon>Ochrophyta</taxon>
        <taxon>Bacillariophyta</taxon>
        <taxon>Bacillariophyceae</taxon>
        <taxon>Bacillariophycidae</taxon>
        <taxon>Naviculales</taxon>
        <taxon>Phaeodactylaceae</taxon>
        <taxon>Phaeodactylum</taxon>
    </lineage>
</organism>
<dbReference type="EMBL" id="CM000614">
    <property type="protein sequence ID" value="EEC47290.1"/>
    <property type="molecule type" value="Genomic_DNA"/>
</dbReference>
<keyword evidence="2" id="KW-0378">Hydrolase</keyword>
<dbReference type="OrthoDB" id="2118094at2759"/>
<dbReference type="InParanoid" id="B7G2E8"/>
<dbReference type="GO" id="GO:0005739">
    <property type="term" value="C:mitochondrion"/>
    <property type="evidence" value="ECO:0007669"/>
    <property type="project" value="TreeGrafter"/>
</dbReference>